<accession>A0ABS3JQU7</accession>
<keyword evidence="6 8" id="KW-0472">Membrane</keyword>
<gene>
    <name evidence="9" type="ORF">J2I46_27620</name>
</gene>
<feature type="transmembrane region" description="Helical" evidence="8">
    <location>
        <begin position="304"/>
        <end position="323"/>
    </location>
</feature>
<dbReference type="Proteomes" id="UP000664628">
    <property type="component" value="Unassembled WGS sequence"/>
</dbReference>
<comment type="subcellular location">
    <subcellularLocation>
        <location evidence="1">Cell membrane</location>
        <topology evidence="1">Multi-pass membrane protein</topology>
    </subcellularLocation>
</comment>
<protein>
    <submittedName>
        <fullName evidence="9">DUF2029 domain-containing protein</fullName>
    </submittedName>
</protein>
<feature type="transmembrane region" description="Helical" evidence="8">
    <location>
        <begin position="271"/>
        <end position="292"/>
    </location>
</feature>
<keyword evidence="4 8" id="KW-0812">Transmembrane</keyword>
<sequence length="424" mass="48244">MNEILAFARRRWYLLAAFLVLAIAIAIRQYSYQGPNGDVYIYWAVGGKFLADKPLYEPVPGSQEFLYPPVAVLFCQILALMPFPVAVVAFTLFNFAAWLVIIALVYKLLRFYFPNANLQLALIIGIVASIRYFWHNILWVNVNEVIALLCFGGLYTYLKGHRLAALGLLTLAMWIKVMALLIVLTLVFRKPKQTIIPVLGFTVLFAVILIGFRGVNQGIQDYFDYWNITFKPFLTGKVFTDWIAFGISPLLSKLLTSHDAINGIVYNVVSWPPAVVGKISLVIRLIIMGVTYRYVWLTRNQRQLPFLAILLTFLTMLLVSGVAWEGHHVTLLLIVAGLYHLLTVQQATSLRRWMCVVAIMVGFMTSDLLGNRLSDYTQAYTLITYNVIFLYIIAAWLSERSLYVLNGSAMRNQVESRYADQHER</sequence>
<comment type="caution">
    <text evidence="9">The sequence shown here is derived from an EMBL/GenBank/DDBJ whole genome shotgun (WGS) entry which is preliminary data.</text>
</comment>
<feature type="transmembrane region" description="Helical" evidence="8">
    <location>
        <begin position="116"/>
        <end position="134"/>
    </location>
</feature>
<comment type="similarity">
    <text evidence="7">Belongs to the glycosyltransferase 87 family.</text>
</comment>
<proteinExistence type="inferred from homology"/>
<feature type="transmembrane region" description="Helical" evidence="8">
    <location>
        <begin position="140"/>
        <end position="158"/>
    </location>
</feature>
<name>A0ABS3JQU7_9BACT</name>
<dbReference type="RefSeq" id="WP_207332335.1">
    <property type="nucleotide sequence ID" value="NZ_JAFMYW010000011.1"/>
</dbReference>
<dbReference type="Pfam" id="PF09594">
    <property type="entry name" value="GT87"/>
    <property type="match status" value="1"/>
</dbReference>
<feature type="transmembrane region" description="Helical" evidence="8">
    <location>
        <begin position="379"/>
        <end position="397"/>
    </location>
</feature>
<evidence type="ECO:0000256" key="3">
    <source>
        <dbReference type="ARBA" id="ARBA00022679"/>
    </source>
</evidence>
<evidence type="ECO:0000256" key="8">
    <source>
        <dbReference type="SAM" id="Phobius"/>
    </source>
</evidence>
<evidence type="ECO:0000313" key="9">
    <source>
        <dbReference type="EMBL" id="MBO0952383.1"/>
    </source>
</evidence>
<reference evidence="9 10" key="1">
    <citation type="submission" date="2021-03" db="EMBL/GenBank/DDBJ databases">
        <title>Fibrella sp. HMF5405 genome sequencing and assembly.</title>
        <authorList>
            <person name="Kang H."/>
            <person name="Kim H."/>
            <person name="Bae S."/>
            <person name="Joh K."/>
        </authorList>
    </citation>
    <scope>NUCLEOTIDE SEQUENCE [LARGE SCALE GENOMIC DNA]</scope>
    <source>
        <strain evidence="9 10">HMF5405</strain>
    </source>
</reference>
<keyword evidence="5 8" id="KW-1133">Transmembrane helix</keyword>
<dbReference type="InterPro" id="IPR018584">
    <property type="entry name" value="GT87"/>
</dbReference>
<keyword evidence="2" id="KW-1003">Cell membrane</keyword>
<feature type="transmembrane region" description="Helical" evidence="8">
    <location>
        <begin position="12"/>
        <end position="30"/>
    </location>
</feature>
<evidence type="ECO:0000256" key="5">
    <source>
        <dbReference type="ARBA" id="ARBA00022989"/>
    </source>
</evidence>
<evidence type="ECO:0000256" key="4">
    <source>
        <dbReference type="ARBA" id="ARBA00022692"/>
    </source>
</evidence>
<feature type="transmembrane region" description="Helical" evidence="8">
    <location>
        <begin position="194"/>
        <end position="212"/>
    </location>
</feature>
<feature type="transmembrane region" description="Helical" evidence="8">
    <location>
        <begin position="233"/>
        <end position="251"/>
    </location>
</feature>
<feature type="transmembrane region" description="Helical" evidence="8">
    <location>
        <begin position="165"/>
        <end position="188"/>
    </location>
</feature>
<feature type="transmembrane region" description="Helical" evidence="8">
    <location>
        <begin position="353"/>
        <end position="373"/>
    </location>
</feature>
<evidence type="ECO:0000256" key="7">
    <source>
        <dbReference type="ARBA" id="ARBA00024033"/>
    </source>
</evidence>
<keyword evidence="10" id="KW-1185">Reference proteome</keyword>
<feature type="transmembrane region" description="Helical" evidence="8">
    <location>
        <begin position="71"/>
        <end position="104"/>
    </location>
</feature>
<keyword evidence="3" id="KW-0808">Transferase</keyword>
<feature type="transmembrane region" description="Helical" evidence="8">
    <location>
        <begin position="329"/>
        <end position="346"/>
    </location>
</feature>
<evidence type="ECO:0000256" key="2">
    <source>
        <dbReference type="ARBA" id="ARBA00022475"/>
    </source>
</evidence>
<evidence type="ECO:0000256" key="1">
    <source>
        <dbReference type="ARBA" id="ARBA00004651"/>
    </source>
</evidence>
<evidence type="ECO:0000313" key="10">
    <source>
        <dbReference type="Proteomes" id="UP000664628"/>
    </source>
</evidence>
<dbReference type="EMBL" id="JAFMYW010000011">
    <property type="protein sequence ID" value="MBO0952383.1"/>
    <property type="molecule type" value="Genomic_DNA"/>
</dbReference>
<evidence type="ECO:0000256" key="6">
    <source>
        <dbReference type="ARBA" id="ARBA00023136"/>
    </source>
</evidence>
<organism evidence="9 10">
    <name type="scientific">Fibrella forsythiae</name>
    <dbReference type="NCBI Taxonomy" id="2817061"/>
    <lineage>
        <taxon>Bacteria</taxon>
        <taxon>Pseudomonadati</taxon>
        <taxon>Bacteroidota</taxon>
        <taxon>Cytophagia</taxon>
        <taxon>Cytophagales</taxon>
        <taxon>Spirosomataceae</taxon>
        <taxon>Fibrella</taxon>
    </lineage>
</organism>